<organism evidence="3 4">
    <name type="scientific">Mucilaginibacter limnophilus</name>
    <dbReference type="NCBI Taxonomy" id="1932778"/>
    <lineage>
        <taxon>Bacteria</taxon>
        <taxon>Pseudomonadati</taxon>
        <taxon>Bacteroidota</taxon>
        <taxon>Sphingobacteriia</taxon>
        <taxon>Sphingobacteriales</taxon>
        <taxon>Sphingobacteriaceae</taxon>
        <taxon>Mucilaginibacter</taxon>
    </lineage>
</organism>
<dbReference type="OrthoDB" id="9803333at2"/>
<dbReference type="InterPro" id="IPR036291">
    <property type="entry name" value="NAD(P)-bd_dom_sf"/>
</dbReference>
<evidence type="ECO:0000256" key="2">
    <source>
        <dbReference type="ARBA" id="ARBA00023002"/>
    </source>
</evidence>
<dbReference type="SUPFAM" id="SSF51735">
    <property type="entry name" value="NAD(P)-binding Rossmann-fold domains"/>
    <property type="match status" value="1"/>
</dbReference>
<gene>
    <name evidence="3" type="ORF">EOD41_05420</name>
</gene>
<dbReference type="InterPro" id="IPR002347">
    <property type="entry name" value="SDR_fam"/>
</dbReference>
<comment type="similarity">
    <text evidence="1">Belongs to the short-chain dehydrogenases/reductases (SDR) family.</text>
</comment>
<sequence>MTKKKVLITGASRGLGLAISKKLAADYTLILHASRQESFTTEIPGSYLLCADLADTEQLNDFCKMLKKEHGDDLYAVINNAGVTFDKPLMYQPEREIDAILNINLKAPIMICKTAMKIFSMNKTGVIINMSSVVGQTGNAFQAVYSATKAGMAALSRSLAQEAANIGEGHNIRVLSIAPGFIETDMTERIPAAEKEKYLNMIPAKRFGNVDDVAETVAFLLSDKASYINATSININGGLF</sequence>
<keyword evidence="4" id="KW-1185">Reference proteome</keyword>
<evidence type="ECO:0000313" key="3">
    <source>
        <dbReference type="EMBL" id="RVU01403.1"/>
    </source>
</evidence>
<protein>
    <submittedName>
        <fullName evidence="3">SDR family oxidoreductase</fullName>
    </submittedName>
</protein>
<dbReference type="GO" id="GO:0032787">
    <property type="term" value="P:monocarboxylic acid metabolic process"/>
    <property type="evidence" value="ECO:0007669"/>
    <property type="project" value="UniProtKB-ARBA"/>
</dbReference>
<dbReference type="Proteomes" id="UP000282759">
    <property type="component" value="Unassembled WGS sequence"/>
</dbReference>
<evidence type="ECO:0000313" key="4">
    <source>
        <dbReference type="Proteomes" id="UP000282759"/>
    </source>
</evidence>
<dbReference type="PROSITE" id="PS00061">
    <property type="entry name" value="ADH_SHORT"/>
    <property type="match status" value="1"/>
</dbReference>
<proteinExistence type="inferred from homology"/>
<dbReference type="AlphaFoldDB" id="A0A3S2Y3X4"/>
<dbReference type="PANTHER" id="PTHR42879">
    <property type="entry name" value="3-OXOACYL-(ACYL-CARRIER-PROTEIN) REDUCTASE"/>
    <property type="match status" value="1"/>
</dbReference>
<evidence type="ECO:0000256" key="1">
    <source>
        <dbReference type="ARBA" id="ARBA00006484"/>
    </source>
</evidence>
<dbReference type="GO" id="GO:0016491">
    <property type="term" value="F:oxidoreductase activity"/>
    <property type="evidence" value="ECO:0007669"/>
    <property type="project" value="UniProtKB-KW"/>
</dbReference>
<keyword evidence="2" id="KW-0560">Oxidoreductase</keyword>
<reference evidence="3 4" key="1">
    <citation type="submission" date="2019-01" db="EMBL/GenBank/DDBJ databases">
        <authorList>
            <person name="Chen W.-M."/>
        </authorList>
    </citation>
    <scope>NUCLEOTIDE SEQUENCE [LARGE SCALE GENOMIC DNA]</scope>
    <source>
        <strain evidence="3 4">YBJ-36</strain>
    </source>
</reference>
<dbReference type="Gene3D" id="3.40.50.720">
    <property type="entry name" value="NAD(P)-binding Rossmann-like Domain"/>
    <property type="match status" value="1"/>
</dbReference>
<dbReference type="RefSeq" id="WP_127703778.1">
    <property type="nucleotide sequence ID" value="NZ_SACK01000002.1"/>
</dbReference>
<dbReference type="FunFam" id="3.40.50.720:FF:000173">
    <property type="entry name" value="3-oxoacyl-[acyl-carrier protein] reductase"/>
    <property type="match status" value="1"/>
</dbReference>
<dbReference type="InterPro" id="IPR020904">
    <property type="entry name" value="Sc_DH/Rdtase_CS"/>
</dbReference>
<dbReference type="InterPro" id="IPR050259">
    <property type="entry name" value="SDR"/>
</dbReference>
<dbReference type="PANTHER" id="PTHR42879:SF2">
    <property type="entry name" value="3-OXOACYL-[ACYL-CARRIER-PROTEIN] REDUCTASE FABG"/>
    <property type="match status" value="1"/>
</dbReference>
<dbReference type="Pfam" id="PF13561">
    <property type="entry name" value="adh_short_C2"/>
    <property type="match status" value="1"/>
</dbReference>
<dbReference type="PRINTS" id="PR00081">
    <property type="entry name" value="GDHRDH"/>
</dbReference>
<name>A0A3S2Y3X4_9SPHI</name>
<dbReference type="EMBL" id="SACK01000002">
    <property type="protein sequence ID" value="RVU01403.1"/>
    <property type="molecule type" value="Genomic_DNA"/>
</dbReference>
<accession>A0A3S2Y3X4</accession>
<dbReference type="PRINTS" id="PR00080">
    <property type="entry name" value="SDRFAMILY"/>
</dbReference>
<comment type="caution">
    <text evidence="3">The sequence shown here is derived from an EMBL/GenBank/DDBJ whole genome shotgun (WGS) entry which is preliminary data.</text>
</comment>